<dbReference type="PANTHER" id="PTHR38459:SF1">
    <property type="entry name" value="PROPHAGE BACTOPRENOL-LINKED GLUCOSE TRANSLOCASE HOMOLOG"/>
    <property type="match status" value="1"/>
</dbReference>
<accession>A0A239CVI1</accession>
<evidence type="ECO:0000256" key="6">
    <source>
        <dbReference type="SAM" id="Phobius"/>
    </source>
</evidence>
<keyword evidence="5 6" id="KW-0472">Membrane</keyword>
<evidence type="ECO:0000256" key="2">
    <source>
        <dbReference type="ARBA" id="ARBA00009399"/>
    </source>
</evidence>
<dbReference type="Pfam" id="PF04138">
    <property type="entry name" value="GtrA_DPMS_TM"/>
    <property type="match status" value="1"/>
</dbReference>
<organism evidence="8 9">
    <name type="scientific">Noviherbaspirillum humi</name>
    <dbReference type="NCBI Taxonomy" id="1688639"/>
    <lineage>
        <taxon>Bacteria</taxon>
        <taxon>Pseudomonadati</taxon>
        <taxon>Pseudomonadota</taxon>
        <taxon>Betaproteobacteria</taxon>
        <taxon>Burkholderiales</taxon>
        <taxon>Oxalobacteraceae</taxon>
        <taxon>Noviherbaspirillum</taxon>
    </lineage>
</organism>
<feature type="transmembrane region" description="Helical" evidence="6">
    <location>
        <begin position="7"/>
        <end position="26"/>
    </location>
</feature>
<reference evidence="8 9" key="1">
    <citation type="submission" date="2017-06" db="EMBL/GenBank/DDBJ databases">
        <authorList>
            <person name="Kim H.J."/>
            <person name="Triplett B.A."/>
        </authorList>
    </citation>
    <scope>NUCLEOTIDE SEQUENCE [LARGE SCALE GENOMIC DNA]</scope>
    <source>
        <strain evidence="8 9">U15</strain>
    </source>
</reference>
<evidence type="ECO:0000256" key="4">
    <source>
        <dbReference type="ARBA" id="ARBA00022989"/>
    </source>
</evidence>
<evidence type="ECO:0000313" key="9">
    <source>
        <dbReference type="Proteomes" id="UP000198284"/>
    </source>
</evidence>
<keyword evidence="3 6" id="KW-0812">Transmembrane</keyword>
<feature type="transmembrane region" description="Helical" evidence="6">
    <location>
        <begin position="32"/>
        <end position="50"/>
    </location>
</feature>
<dbReference type="RefSeq" id="WP_089397822.1">
    <property type="nucleotide sequence ID" value="NZ_FZOT01000001.1"/>
</dbReference>
<keyword evidence="4 6" id="KW-1133">Transmembrane helix</keyword>
<keyword evidence="9" id="KW-1185">Reference proteome</keyword>
<evidence type="ECO:0000256" key="1">
    <source>
        <dbReference type="ARBA" id="ARBA00004141"/>
    </source>
</evidence>
<dbReference type="GO" id="GO:0000271">
    <property type="term" value="P:polysaccharide biosynthetic process"/>
    <property type="evidence" value="ECO:0007669"/>
    <property type="project" value="InterPro"/>
</dbReference>
<evidence type="ECO:0000256" key="5">
    <source>
        <dbReference type="ARBA" id="ARBA00023136"/>
    </source>
</evidence>
<evidence type="ECO:0000259" key="7">
    <source>
        <dbReference type="Pfam" id="PF04138"/>
    </source>
</evidence>
<sequence>MGTLIRYLIVAVFAYVIDMGGFYILIKSGIDPVVANVAVKVLAAICGFFMHRRFTYRIEGREAMAAHARKYFGLALAYTPASSVVLFLIMLVLPQPVYAKAISDVLLFVATYWITTKFTFTKGADSPRSGL</sequence>
<dbReference type="Proteomes" id="UP000198284">
    <property type="component" value="Unassembled WGS sequence"/>
</dbReference>
<feature type="domain" description="GtrA/DPMS transmembrane" evidence="7">
    <location>
        <begin position="6"/>
        <end position="120"/>
    </location>
</feature>
<name>A0A239CVI1_9BURK</name>
<dbReference type="AlphaFoldDB" id="A0A239CVI1"/>
<dbReference type="EMBL" id="FZOT01000001">
    <property type="protein sequence ID" value="SNS23671.1"/>
    <property type="molecule type" value="Genomic_DNA"/>
</dbReference>
<dbReference type="GO" id="GO:0005886">
    <property type="term" value="C:plasma membrane"/>
    <property type="evidence" value="ECO:0007669"/>
    <property type="project" value="TreeGrafter"/>
</dbReference>
<comment type="subcellular location">
    <subcellularLocation>
        <location evidence="1">Membrane</location>
        <topology evidence="1">Multi-pass membrane protein</topology>
    </subcellularLocation>
</comment>
<dbReference type="PANTHER" id="PTHR38459">
    <property type="entry name" value="PROPHAGE BACTOPRENOL-LINKED GLUCOSE TRANSLOCASE HOMOLOG"/>
    <property type="match status" value="1"/>
</dbReference>
<protein>
    <submittedName>
        <fullName evidence="8">Putative flippase GtrA (Transmembrane translocase of bactoprenol-linked glucose)</fullName>
    </submittedName>
</protein>
<dbReference type="InterPro" id="IPR051401">
    <property type="entry name" value="GtrA_CellWall_Glycosyl"/>
</dbReference>
<evidence type="ECO:0000313" key="8">
    <source>
        <dbReference type="EMBL" id="SNS23671.1"/>
    </source>
</evidence>
<dbReference type="OrthoDB" id="9155343at2"/>
<gene>
    <name evidence="8" type="ORF">SAMN06265795_101654</name>
</gene>
<comment type="similarity">
    <text evidence="2">Belongs to the GtrA family.</text>
</comment>
<dbReference type="InterPro" id="IPR007267">
    <property type="entry name" value="GtrA_DPMS_TM"/>
</dbReference>
<proteinExistence type="inferred from homology"/>
<feature type="transmembrane region" description="Helical" evidence="6">
    <location>
        <begin position="71"/>
        <end position="91"/>
    </location>
</feature>
<evidence type="ECO:0000256" key="3">
    <source>
        <dbReference type="ARBA" id="ARBA00022692"/>
    </source>
</evidence>